<reference evidence="1" key="2">
    <citation type="submission" date="2021-08" db="EMBL/GenBank/DDBJ databases">
        <authorList>
            <person name="Tani A."/>
            <person name="Ola A."/>
            <person name="Ogura Y."/>
            <person name="Katsura K."/>
            <person name="Hayashi T."/>
        </authorList>
    </citation>
    <scope>NUCLEOTIDE SEQUENCE</scope>
    <source>
        <strain evidence="1">KCTC 52305</strain>
    </source>
</reference>
<dbReference type="NCBIfam" id="TIGR03292">
    <property type="entry name" value="PhnH_redo"/>
    <property type="match status" value="1"/>
</dbReference>
<dbReference type="RefSeq" id="WP_128565236.1">
    <property type="nucleotide sequence ID" value="NZ_BPQH01000007.1"/>
</dbReference>
<dbReference type="EMBL" id="BPQH01000007">
    <property type="protein sequence ID" value="GJD49782.1"/>
    <property type="molecule type" value="Genomic_DNA"/>
</dbReference>
<organism evidence="1 2">
    <name type="scientific">Methylobacterium crusticola</name>
    <dbReference type="NCBI Taxonomy" id="1697972"/>
    <lineage>
        <taxon>Bacteria</taxon>
        <taxon>Pseudomonadati</taxon>
        <taxon>Pseudomonadota</taxon>
        <taxon>Alphaproteobacteria</taxon>
        <taxon>Hyphomicrobiales</taxon>
        <taxon>Methylobacteriaceae</taxon>
        <taxon>Methylobacterium</taxon>
    </lineage>
</organism>
<dbReference type="Pfam" id="PF05845">
    <property type="entry name" value="PhnH"/>
    <property type="match status" value="1"/>
</dbReference>
<comment type="caution">
    <text evidence="1">The sequence shown here is derived from an EMBL/GenBank/DDBJ whole genome shotgun (WGS) entry which is preliminary data.</text>
</comment>
<protein>
    <submittedName>
        <fullName evidence="1">Alpha-D-ribose 1-methylphosphonate 5-triphosphate synthase subunit PhnH</fullName>
    </submittedName>
</protein>
<dbReference type="Gene3D" id="3.40.50.11310">
    <property type="entry name" value="Bacterial phosphonate metabolism protein PhnH"/>
    <property type="match status" value="1"/>
</dbReference>
<reference evidence="1" key="1">
    <citation type="journal article" date="2021" name="Front. Microbiol.">
        <title>Comprehensive Comparative Genomics and Phenotyping of Methylobacterium Species.</title>
        <authorList>
            <person name="Alessa O."/>
            <person name="Ogura Y."/>
            <person name="Fujitani Y."/>
            <person name="Takami H."/>
            <person name="Hayashi T."/>
            <person name="Sahin N."/>
            <person name="Tani A."/>
        </authorList>
    </citation>
    <scope>NUCLEOTIDE SEQUENCE</scope>
    <source>
        <strain evidence="1">KCTC 52305</strain>
    </source>
</reference>
<dbReference type="SUPFAM" id="SSF159709">
    <property type="entry name" value="PhnH-like"/>
    <property type="match status" value="1"/>
</dbReference>
<proteinExistence type="predicted"/>
<sequence length="217" mass="21364">MGAGSGSIALARGFADPVHDAQGIFRAVMEALARPGTVQPLPVALAPPAPLTPALAGIALALADPDAPLWLDAALAGDPAVAAFLRFHTGAAVVDDPAAAAFALVADPAACPDLAAFAQGTPAYPDRSTTLVLAVERVSAAGAPGPGGCALRLDGPGIRGTARLAAAPLPRDFAARLAHNRARFPQGVDLLLAGPGSVAGLPRSTRAAPADPAPPEG</sequence>
<dbReference type="InterPro" id="IPR038058">
    <property type="entry name" value="PhnH-like_sp"/>
</dbReference>
<gene>
    <name evidence="1" type="primary">phnH</name>
    <name evidence="1" type="ORF">OPKNFCMD_2516</name>
</gene>
<name>A0ABQ4QWM4_9HYPH</name>
<evidence type="ECO:0000313" key="1">
    <source>
        <dbReference type="EMBL" id="GJD49782.1"/>
    </source>
</evidence>
<dbReference type="PIRSF" id="PIRSF020680">
    <property type="entry name" value="PhnH"/>
    <property type="match status" value="1"/>
</dbReference>
<dbReference type="Proteomes" id="UP001055167">
    <property type="component" value="Unassembled WGS sequence"/>
</dbReference>
<evidence type="ECO:0000313" key="2">
    <source>
        <dbReference type="Proteomes" id="UP001055167"/>
    </source>
</evidence>
<keyword evidence="2" id="KW-1185">Reference proteome</keyword>
<dbReference type="InterPro" id="IPR008772">
    <property type="entry name" value="Phosphonate_metab_PhnH"/>
</dbReference>
<accession>A0ABQ4QWM4</accession>